<dbReference type="PANTHER" id="PTHR10338">
    <property type="entry name" value="INTER-ALPHA-TRYPSIN INHIBITOR HEAVY CHAIN FAMILY MEMBER"/>
    <property type="match status" value="1"/>
</dbReference>
<dbReference type="Pfam" id="PF00092">
    <property type="entry name" value="VWA"/>
    <property type="match status" value="1"/>
</dbReference>
<dbReference type="PROSITE" id="PS50234">
    <property type="entry name" value="VWFA"/>
    <property type="match status" value="1"/>
</dbReference>
<dbReference type="InterPro" id="IPR036465">
    <property type="entry name" value="vWFA_dom_sf"/>
</dbReference>
<dbReference type="AlphaFoldDB" id="A0A6C0JHN5"/>
<dbReference type="InterPro" id="IPR050934">
    <property type="entry name" value="ITIH"/>
</dbReference>
<protein>
    <recommendedName>
        <fullName evidence="1">VWFA domain-containing protein</fullName>
    </recommendedName>
</protein>
<evidence type="ECO:0000313" key="2">
    <source>
        <dbReference type="EMBL" id="QHU04893.1"/>
    </source>
</evidence>
<dbReference type="EMBL" id="MN740405">
    <property type="protein sequence ID" value="QHU04893.1"/>
    <property type="molecule type" value="Genomic_DNA"/>
</dbReference>
<organism evidence="2">
    <name type="scientific">viral metagenome</name>
    <dbReference type="NCBI Taxonomy" id="1070528"/>
    <lineage>
        <taxon>unclassified sequences</taxon>
        <taxon>metagenomes</taxon>
        <taxon>organismal metagenomes</taxon>
    </lineage>
</organism>
<dbReference type="Gene3D" id="3.40.50.410">
    <property type="entry name" value="von Willebrand factor, type A domain"/>
    <property type="match status" value="1"/>
</dbReference>
<proteinExistence type="predicted"/>
<name>A0A6C0JHN5_9ZZZZ</name>
<sequence length="515" mass="58995">METINSTVLEFHTNNETLPFPMAFENEKFGIFTVKMEKTDISTIPLFILFTIDKTGSMCEWNGDNRSSKMDYVKQTFRNMISYLAKQDLEIYICVQSFNCEVSVDVEKERVSRDNMECLIQKIDALFPEGSTNIELALTKATETLQYYGKAFPEHQIAHIFMTDGEPTLGKCSKSELAELVDDRFANIFVGFGIDHNSSLLKTLSDKKNGEYQFVDNMENTSLVYGETIHRFLYPALSQVHIRVNNGLIYDWQTNTWTEQIYEPVLVSEVEKTYQIKSSTNNLMTVEIWSDDMCVCNDFAMPELVDENGETIEHDLSKYSFRLKVQELLFGARNLDTRNLQDKMKIEFKRVFKKMRVYMRENALVDDPFMKLLCDDISVTYRTMGTRAGHAYASARQTSQGRQQSYTPAQCVDNNQDIFNLTRSNAIGAFPRQNSIAGPSLLEDENSQQEFENMQMHRLDVVNEDGENGGNVENPIDEDDLDNFLPSNSNVSCYVTQSGLQTMRSMSQGVNDCNI</sequence>
<reference evidence="2" key="1">
    <citation type="journal article" date="2020" name="Nature">
        <title>Giant virus diversity and host interactions through global metagenomics.</title>
        <authorList>
            <person name="Schulz F."/>
            <person name="Roux S."/>
            <person name="Paez-Espino D."/>
            <person name="Jungbluth S."/>
            <person name="Walsh D.A."/>
            <person name="Denef V.J."/>
            <person name="McMahon K.D."/>
            <person name="Konstantinidis K.T."/>
            <person name="Eloe-Fadrosh E.A."/>
            <person name="Kyrpides N.C."/>
            <person name="Woyke T."/>
        </authorList>
    </citation>
    <scope>NUCLEOTIDE SEQUENCE</scope>
    <source>
        <strain evidence="2">GVMAG-M-3300027708-5</strain>
    </source>
</reference>
<feature type="domain" description="VWFA" evidence="1">
    <location>
        <begin position="47"/>
        <end position="237"/>
    </location>
</feature>
<evidence type="ECO:0000259" key="1">
    <source>
        <dbReference type="PROSITE" id="PS50234"/>
    </source>
</evidence>
<dbReference type="PANTHER" id="PTHR10338:SF108">
    <property type="entry name" value="INTER-ALPHA-TRYPSIN INHIBITOR HEAVY CHAIN H4-LIKE PROTEIN"/>
    <property type="match status" value="1"/>
</dbReference>
<accession>A0A6C0JHN5</accession>
<dbReference type="InterPro" id="IPR002035">
    <property type="entry name" value="VWF_A"/>
</dbReference>
<dbReference type="SUPFAM" id="SSF53300">
    <property type="entry name" value="vWA-like"/>
    <property type="match status" value="1"/>
</dbReference>